<accession>A0A1I2YGD1</accession>
<feature type="transmembrane region" description="Helical" evidence="1">
    <location>
        <begin position="122"/>
        <end position="144"/>
    </location>
</feature>
<keyword evidence="1" id="KW-0472">Membrane</keyword>
<evidence type="ECO:0000313" key="2">
    <source>
        <dbReference type="EMBL" id="SFH24487.1"/>
    </source>
</evidence>
<keyword evidence="1" id="KW-0812">Transmembrane</keyword>
<sequence>MIKGVSGKGTLFAFMVIWRKSLDSCPFVVSGLKLDWLEKPYFTLAAILYTFLAAASRNSTQAILVSDRSSSRLLKLLLHLWIWCPPRPGGLAFGHRAVYISFAFAMPLRRHRKSTRRSTQRLGIDSIATSIAVISTFGIDLFRITDRSLALLEMIGKVGSINSSLVD</sequence>
<organism evidence="2 3">
    <name type="scientific">Pontibacter chinhatensis</name>
    <dbReference type="NCBI Taxonomy" id="1436961"/>
    <lineage>
        <taxon>Bacteria</taxon>
        <taxon>Pseudomonadati</taxon>
        <taxon>Bacteroidota</taxon>
        <taxon>Cytophagia</taxon>
        <taxon>Cytophagales</taxon>
        <taxon>Hymenobacteraceae</taxon>
        <taxon>Pontibacter</taxon>
    </lineage>
</organism>
<dbReference type="Proteomes" id="UP000198724">
    <property type="component" value="Unassembled WGS sequence"/>
</dbReference>
<reference evidence="3" key="1">
    <citation type="submission" date="2016-10" db="EMBL/GenBank/DDBJ databases">
        <authorList>
            <person name="Varghese N."/>
            <person name="Submissions S."/>
        </authorList>
    </citation>
    <scope>NUCLEOTIDE SEQUENCE [LARGE SCALE GENOMIC DNA]</scope>
    <source>
        <strain evidence="3">LP51</strain>
    </source>
</reference>
<evidence type="ECO:0000313" key="3">
    <source>
        <dbReference type="Proteomes" id="UP000198724"/>
    </source>
</evidence>
<evidence type="ECO:0000256" key="1">
    <source>
        <dbReference type="SAM" id="Phobius"/>
    </source>
</evidence>
<dbReference type="STRING" id="1436961.SAMN05421739_10855"/>
<keyword evidence="3" id="KW-1185">Reference proteome</keyword>
<name>A0A1I2YGD1_9BACT</name>
<dbReference type="AlphaFoldDB" id="A0A1I2YGD1"/>
<protein>
    <submittedName>
        <fullName evidence="2">Uncharacterized protein</fullName>
    </submittedName>
</protein>
<gene>
    <name evidence="2" type="ORF">SAMN05421739_10855</name>
</gene>
<proteinExistence type="predicted"/>
<keyword evidence="1" id="KW-1133">Transmembrane helix</keyword>
<dbReference type="EMBL" id="FOOT01000008">
    <property type="protein sequence ID" value="SFH24487.1"/>
    <property type="molecule type" value="Genomic_DNA"/>
</dbReference>